<evidence type="ECO:0000256" key="4">
    <source>
        <dbReference type="ARBA" id="ARBA00023242"/>
    </source>
</evidence>
<dbReference type="GO" id="GO:0042393">
    <property type="term" value="F:histone binding"/>
    <property type="evidence" value="ECO:0007669"/>
    <property type="project" value="TreeGrafter"/>
</dbReference>
<dbReference type="GO" id="GO:2000779">
    <property type="term" value="P:regulation of double-strand break repair"/>
    <property type="evidence" value="ECO:0007669"/>
    <property type="project" value="TreeGrafter"/>
</dbReference>
<evidence type="ECO:0000256" key="5">
    <source>
        <dbReference type="SAM" id="MobiDB-lite"/>
    </source>
</evidence>
<feature type="compositionally biased region" description="Low complexity" evidence="5">
    <location>
        <begin position="158"/>
        <end position="167"/>
    </location>
</feature>
<evidence type="ECO:0000313" key="8">
    <source>
        <dbReference type="Proteomes" id="UP000472277"/>
    </source>
</evidence>
<keyword evidence="4" id="KW-0539">Nucleus</keyword>
<dbReference type="Proteomes" id="UP000472277">
    <property type="component" value="Chromosome 16"/>
</dbReference>
<dbReference type="KEGG" id="stru:115150163"/>
<feature type="compositionally biased region" description="Basic and acidic residues" evidence="5">
    <location>
        <begin position="126"/>
        <end position="139"/>
    </location>
</feature>
<dbReference type="GO" id="GO:0005634">
    <property type="term" value="C:nucleus"/>
    <property type="evidence" value="ECO:0007669"/>
    <property type="project" value="UniProtKB-SubCell"/>
</dbReference>
<name>A0A674DU66_SALTR</name>
<proteinExistence type="predicted"/>
<accession>A0A674DU66</accession>
<evidence type="ECO:0000259" key="6">
    <source>
        <dbReference type="PROSITE" id="PS51998"/>
    </source>
</evidence>
<dbReference type="PANTHER" id="PTHR13468:SF1">
    <property type="entry name" value="PROTEIN DEK"/>
    <property type="match status" value="1"/>
</dbReference>
<dbReference type="Gene3D" id="1.10.10.60">
    <property type="entry name" value="Homeodomain-like"/>
    <property type="match status" value="1"/>
</dbReference>
<dbReference type="RefSeq" id="XP_029549004.1">
    <property type="nucleotide sequence ID" value="XM_029693144.1"/>
</dbReference>
<dbReference type="Ensembl" id="ENSSTUT00000106620.1">
    <property type="protein sequence ID" value="ENSSTUP00000099340.1"/>
    <property type="gene ID" value="ENSSTUG00000044553.1"/>
</dbReference>
<dbReference type="AlphaFoldDB" id="A0A674DU66"/>
<dbReference type="GO" id="GO:0003677">
    <property type="term" value="F:DNA binding"/>
    <property type="evidence" value="ECO:0007669"/>
    <property type="project" value="UniProtKB-KW"/>
</dbReference>
<gene>
    <name evidence="7" type="primary">LOC115150163</name>
</gene>
<evidence type="ECO:0000313" key="7">
    <source>
        <dbReference type="Ensembl" id="ENSSTUP00000099340.1"/>
    </source>
</evidence>
<dbReference type="PROSITE" id="PS51998">
    <property type="entry name" value="DEK_C"/>
    <property type="match status" value="1"/>
</dbReference>
<feature type="region of interest" description="Disordered" evidence="5">
    <location>
        <begin position="41"/>
        <end position="64"/>
    </location>
</feature>
<dbReference type="GeneTree" id="ENSGT00960000188117"/>
<reference evidence="7" key="1">
    <citation type="submission" date="2025-08" db="UniProtKB">
        <authorList>
            <consortium name="Ensembl"/>
        </authorList>
    </citation>
    <scope>IDENTIFICATION</scope>
</reference>
<organism evidence="7 8">
    <name type="scientific">Salmo trutta</name>
    <name type="common">Brown trout</name>
    <dbReference type="NCBI Taxonomy" id="8032"/>
    <lineage>
        <taxon>Eukaryota</taxon>
        <taxon>Metazoa</taxon>
        <taxon>Chordata</taxon>
        <taxon>Craniata</taxon>
        <taxon>Vertebrata</taxon>
        <taxon>Euteleostomi</taxon>
        <taxon>Actinopterygii</taxon>
        <taxon>Neopterygii</taxon>
        <taxon>Teleostei</taxon>
        <taxon>Protacanthopterygii</taxon>
        <taxon>Salmoniformes</taxon>
        <taxon>Salmonidae</taxon>
        <taxon>Salmoninae</taxon>
        <taxon>Salmo</taxon>
    </lineage>
</organism>
<feature type="compositionally biased region" description="Basic and acidic residues" evidence="5">
    <location>
        <begin position="187"/>
        <end position="198"/>
    </location>
</feature>
<sequence>MDFPMVLRKPYQQCKDRKIVVSGFRKAGVFPFNPSAIDSSKIVPLTSKKQQPQKTATPSSPTPYAPPPAVIPSKYMSHPLVAAGLNNPELAEIFTEIDNQKKTTPRQSKMKAPLNARVISEEEYEREMKLESARKRDGKTPSPRSTTPRRRKEPPTSPATSPSEGETASPTVKQTSKSSGTRSRSHQTTEEGRDRELEAEQPNSRGPQTKRAGLRHRRLDYVDNSNDEDGYGINQASAKTISPLKSVLPNTHTKIEAVHRNMWQPYSDEEDVSEISDLTSTDFEDNEYEQQIEAMRKAKIRRLMQRKTVLLSESDDDSSDDEPLVKMITRNPSDEELKTTVKKLLAHVDLEKVAMKDIFKKVFKMYPRYDLSNKKSYIKETVKKVISFVGFPISIKIKCCQKESIFTVTRLE</sequence>
<evidence type="ECO:0000256" key="1">
    <source>
        <dbReference type="ARBA" id="ARBA00004123"/>
    </source>
</evidence>
<dbReference type="PANTHER" id="PTHR13468">
    <property type="entry name" value="DEK PROTEIN"/>
    <property type="match status" value="1"/>
</dbReference>
<dbReference type="GeneID" id="115150163"/>
<dbReference type="InterPro" id="IPR014876">
    <property type="entry name" value="DEK_C"/>
</dbReference>
<keyword evidence="8" id="KW-1185">Reference proteome</keyword>
<reference evidence="7" key="2">
    <citation type="submission" date="2025-09" db="UniProtKB">
        <authorList>
            <consortium name="Ensembl"/>
        </authorList>
    </citation>
    <scope>IDENTIFICATION</scope>
</reference>
<protein>
    <recommendedName>
        <fullName evidence="6">DEK-C domain-containing protein</fullName>
    </recommendedName>
</protein>
<comment type="subcellular location">
    <subcellularLocation>
        <location evidence="1">Nucleus</location>
    </subcellularLocation>
</comment>
<evidence type="ECO:0000256" key="3">
    <source>
        <dbReference type="ARBA" id="ARBA00023125"/>
    </source>
</evidence>
<feature type="domain" description="DEK-C" evidence="6">
    <location>
        <begin position="331"/>
        <end position="387"/>
    </location>
</feature>
<feature type="compositionally biased region" description="Polar residues" evidence="5">
    <location>
        <begin position="168"/>
        <end position="182"/>
    </location>
</feature>
<dbReference type="OrthoDB" id="4327074at2759"/>
<keyword evidence="2" id="KW-0156">Chromatin regulator</keyword>
<dbReference type="GO" id="GO:0006325">
    <property type="term" value="P:chromatin organization"/>
    <property type="evidence" value="ECO:0007669"/>
    <property type="project" value="UniProtKB-KW"/>
</dbReference>
<dbReference type="InParanoid" id="A0A674DU66"/>
<evidence type="ECO:0000256" key="2">
    <source>
        <dbReference type="ARBA" id="ARBA00022853"/>
    </source>
</evidence>
<feature type="region of interest" description="Disordered" evidence="5">
    <location>
        <begin position="123"/>
        <end position="217"/>
    </location>
</feature>
<keyword evidence="3" id="KW-0238">DNA-binding</keyword>
<dbReference type="SUPFAM" id="SSF109715">
    <property type="entry name" value="DEK C-terminal domain"/>
    <property type="match status" value="1"/>
</dbReference>
<dbReference type="Pfam" id="PF08766">
    <property type="entry name" value="DEK_C"/>
    <property type="match status" value="1"/>
</dbReference>
<dbReference type="InterPro" id="IPR044198">
    <property type="entry name" value="DEK"/>
</dbReference>